<comment type="caution">
    <text evidence="1">The sequence shown here is derived from an EMBL/GenBank/DDBJ whole genome shotgun (WGS) entry which is preliminary data.</text>
</comment>
<accession>A0A8H7E9X1</accession>
<evidence type="ECO:0000313" key="1">
    <source>
        <dbReference type="EMBL" id="KAF7513658.1"/>
    </source>
</evidence>
<name>A0A8H7E9X1_9EURO</name>
<gene>
    <name evidence="1" type="ORF">GJ744_007709</name>
</gene>
<protein>
    <submittedName>
        <fullName evidence="1">Uncharacterized protein</fullName>
    </submittedName>
</protein>
<keyword evidence="2" id="KW-1185">Reference proteome</keyword>
<dbReference type="Proteomes" id="UP000606974">
    <property type="component" value="Unassembled WGS sequence"/>
</dbReference>
<sequence>MVEHHLDISLVSRDITCIIRLGSLYLFRLHRISQLLVSYDALSNNMHLETECHLVITNQCNESRRSSPRPSIHNTHVSILRPSQILL</sequence>
<reference evidence="1" key="1">
    <citation type="submission" date="2020-02" db="EMBL/GenBank/DDBJ databases">
        <authorList>
            <person name="Palmer J.M."/>
        </authorList>
    </citation>
    <scope>NUCLEOTIDE SEQUENCE</scope>
    <source>
        <strain evidence="1">EPUS1.4</strain>
        <tissue evidence="1">Thallus</tissue>
    </source>
</reference>
<evidence type="ECO:0000313" key="2">
    <source>
        <dbReference type="Proteomes" id="UP000606974"/>
    </source>
</evidence>
<dbReference type="AlphaFoldDB" id="A0A8H7E9X1"/>
<organism evidence="1 2">
    <name type="scientific">Endocarpon pusillum</name>
    <dbReference type="NCBI Taxonomy" id="364733"/>
    <lineage>
        <taxon>Eukaryota</taxon>
        <taxon>Fungi</taxon>
        <taxon>Dikarya</taxon>
        <taxon>Ascomycota</taxon>
        <taxon>Pezizomycotina</taxon>
        <taxon>Eurotiomycetes</taxon>
        <taxon>Chaetothyriomycetidae</taxon>
        <taxon>Verrucariales</taxon>
        <taxon>Verrucariaceae</taxon>
        <taxon>Endocarpon</taxon>
    </lineage>
</organism>
<dbReference type="EMBL" id="JAACFV010000004">
    <property type="protein sequence ID" value="KAF7513658.1"/>
    <property type="molecule type" value="Genomic_DNA"/>
</dbReference>
<proteinExistence type="predicted"/>